<dbReference type="InterPro" id="IPR002692">
    <property type="entry name" value="S45"/>
</dbReference>
<dbReference type="Pfam" id="PF01804">
    <property type="entry name" value="Penicil_amidase"/>
    <property type="match status" value="1"/>
</dbReference>
<evidence type="ECO:0000313" key="2">
    <source>
        <dbReference type="EMBL" id="CAJ0789425.1"/>
    </source>
</evidence>
<dbReference type="SUPFAM" id="SSF56235">
    <property type="entry name" value="N-terminal nucleophile aminohydrolases (Ntn hydrolases)"/>
    <property type="match status" value="1"/>
</dbReference>
<feature type="region of interest" description="Disordered" evidence="1">
    <location>
        <begin position="1"/>
        <end position="23"/>
    </location>
</feature>
<dbReference type="EMBL" id="CATYWO010000002">
    <property type="protein sequence ID" value="CAJ0789425.1"/>
    <property type="molecule type" value="Genomic_DNA"/>
</dbReference>
<gene>
    <name evidence="2" type="ORF">LMG7141_02225</name>
</gene>
<reference evidence="2 3" key="1">
    <citation type="submission" date="2023-07" db="EMBL/GenBank/DDBJ databases">
        <authorList>
            <person name="Peeters C."/>
        </authorList>
    </citation>
    <scope>NUCLEOTIDE SEQUENCE [LARGE SCALE GENOMIC DNA]</scope>
    <source>
        <strain evidence="2 3">LMG 7141</strain>
    </source>
</reference>
<evidence type="ECO:0008006" key="4">
    <source>
        <dbReference type="Google" id="ProtNLM"/>
    </source>
</evidence>
<dbReference type="Gene3D" id="3.60.20.10">
    <property type="entry name" value="Glutamine Phosphoribosylpyrophosphate, subunit 1, domain 1"/>
    <property type="match status" value="1"/>
</dbReference>
<dbReference type="PANTHER" id="PTHR34218:SF4">
    <property type="entry name" value="ACYL-HOMOSERINE LACTONE ACYLASE QUIP"/>
    <property type="match status" value="1"/>
</dbReference>
<proteinExistence type="predicted"/>
<name>A0ABM9JCX7_9RALS</name>
<organism evidence="2 3">
    <name type="scientific">Ralstonia condita</name>
    <dbReference type="NCBI Taxonomy" id="3058600"/>
    <lineage>
        <taxon>Bacteria</taxon>
        <taxon>Pseudomonadati</taxon>
        <taxon>Pseudomonadota</taxon>
        <taxon>Betaproteobacteria</taxon>
        <taxon>Burkholderiales</taxon>
        <taxon>Burkholderiaceae</taxon>
        <taxon>Ralstonia</taxon>
    </lineage>
</organism>
<dbReference type="Proteomes" id="UP001189616">
    <property type="component" value="Unassembled WGS sequence"/>
</dbReference>
<dbReference type="InterPro" id="IPR029055">
    <property type="entry name" value="Ntn_hydrolases_N"/>
</dbReference>
<accession>A0ABM9JCX7</accession>
<dbReference type="PANTHER" id="PTHR34218">
    <property type="entry name" value="PEPTIDASE S45 PENICILLIN AMIDASE"/>
    <property type="match status" value="1"/>
</dbReference>
<evidence type="ECO:0000313" key="3">
    <source>
        <dbReference type="Proteomes" id="UP001189616"/>
    </source>
</evidence>
<comment type="caution">
    <text evidence="2">The sequence shown here is derived from an EMBL/GenBank/DDBJ whole genome shotgun (WGS) entry which is preliminary data.</text>
</comment>
<evidence type="ECO:0000256" key="1">
    <source>
        <dbReference type="SAM" id="MobiDB-lite"/>
    </source>
</evidence>
<keyword evidence="3" id="KW-1185">Reference proteome</keyword>
<sequence>MPAATSGCAGIPGSERRPHRHANPFHSCSAFLQTNGPSFRTVVDVGNWDSSRAVNLPGQSGNPDSPHYRDLAPLWLKGEYFPLLYSRKAVEAATESRVRLVPGK</sequence>
<protein>
    <recommendedName>
        <fullName evidence="4">Penicillin amidase</fullName>
    </recommendedName>
</protein>